<dbReference type="AlphaFoldDB" id="A0A2R7Y7R6"/>
<dbReference type="PIRSF" id="PIRSF000149">
    <property type="entry name" value="GAP_DH"/>
    <property type="match status" value="1"/>
</dbReference>
<dbReference type="SMART" id="SM00846">
    <property type="entry name" value="Gp_dh_N"/>
    <property type="match status" value="1"/>
</dbReference>
<evidence type="ECO:0000313" key="15">
    <source>
        <dbReference type="Proteomes" id="UP000244093"/>
    </source>
</evidence>
<dbReference type="EC" id="1.2.1.59" evidence="10 12"/>
<protein>
    <recommendedName>
        <fullName evidence="10 12">Glyceraldehyde-3-phosphate dehydrogenase</fullName>
        <shortName evidence="10">GAPDH</shortName>
        <ecNumber evidence="10 12">1.2.1.59</ecNumber>
    </recommendedName>
    <alternativeName>
        <fullName evidence="10">NAD(P)-dependent glyceraldehyde-3-phosphate dehydrogenase</fullName>
    </alternativeName>
</protein>
<evidence type="ECO:0000256" key="12">
    <source>
        <dbReference type="RuleBase" id="RU003388"/>
    </source>
</evidence>
<evidence type="ECO:0000256" key="8">
    <source>
        <dbReference type="ARBA" id="ARBA00048067"/>
    </source>
</evidence>
<dbReference type="SUPFAM" id="SSF51735">
    <property type="entry name" value="NAD(P)-binding Rossmann-fold domains"/>
    <property type="match status" value="1"/>
</dbReference>
<dbReference type="InterPro" id="IPR006436">
    <property type="entry name" value="Glyceraldehyde-3-P_DH_2_arc"/>
</dbReference>
<dbReference type="InterPro" id="IPR020830">
    <property type="entry name" value="GlycerAld_3-P_DH_AS"/>
</dbReference>
<organism evidence="14 15">
    <name type="scientific">Zestosphaera tikiterensis</name>
    <dbReference type="NCBI Taxonomy" id="1973259"/>
    <lineage>
        <taxon>Archaea</taxon>
        <taxon>Thermoproteota</taxon>
        <taxon>Thermoprotei</taxon>
        <taxon>Desulfurococcales</taxon>
        <taxon>Desulfurococcaceae</taxon>
        <taxon>Zestosphaera</taxon>
    </lineage>
</organism>
<feature type="domain" description="Glyceraldehyde 3-phosphate dehydrogenase NAD(P) binding" evidence="13">
    <location>
        <begin position="3"/>
        <end position="140"/>
    </location>
</feature>
<keyword evidence="5 10" id="KW-0560">Oxidoreductase</keyword>
<evidence type="ECO:0000256" key="3">
    <source>
        <dbReference type="ARBA" id="ARBA00011881"/>
    </source>
</evidence>
<comment type="similarity">
    <text evidence="2 10 12">Belongs to the glyceraldehyde-3-phosphate dehydrogenase family.</text>
</comment>
<feature type="binding site" evidence="10">
    <location>
        <position position="168"/>
    </location>
    <ligand>
        <name>NAD(+)</name>
        <dbReference type="ChEBI" id="CHEBI:57540"/>
    </ligand>
</feature>
<comment type="subunit">
    <text evidence="3 10 12">Homotetramer.</text>
</comment>
<dbReference type="InterPro" id="IPR020829">
    <property type="entry name" value="GlycerAld_3-P_DH_cat"/>
</dbReference>
<dbReference type="InterPro" id="IPR020828">
    <property type="entry name" value="GlycerAld_3-P_DH_NAD(P)-bd"/>
</dbReference>
<dbReference type="EMBL" id="NBVN01000002">
    <property type="protein sequence ID" value="PUA33516.1"/>
    <property type="molecule type" value="Genomic_DNA"/>
</dbReference>
<dbReference type="GO" id="GO:0008839">
    <property type="term" value="F:4-hydroxy-tetrahydrodipicolinate reductase"/>
    <property type="evidence" value="ECO:0007669"/>
    <property type="project" value="InterPro"/>
</dbReference>
<keyword evidence="10 12" id="KW-0963">Cytoplasm</keyword>
<comment type="catalytic activity">
    <reaction evidence="9 10 12">
        <text>D-glyceraldehyde 3-phosphate + phosphate + NAD(+) = (2R)-3-phospho-glyceroyl phosphate + NADH + H(+)</text>
        <dbReference type="Rhea" id="RHEA:10300"/>
        <dbReference type="ChEBI" id="CHEBI:15378"/>
        <dbReference type="ChEBI" id="CHEBI:43474"/>
        <dbReference type="ChEBI" id="CHEBI:57540"/>
        <dbReference type="ChEBI" id="CHEBI:57604"/>
        <dbReference type="ChEBI" id="CHEBI:57945"/>
        <dbReference type="ChEBI" id="CHEBI:59776"/>
        <dbReference type="EC" id="1.2.1.59"/>
    </reaction>
</comment>
<comment type="subcellular location">
    <subcellularLocation>
        <location evidence="10 12">Cytoplasm</location>
    </subcellularLocation>
</comment>
<dbReference type="Pfam" id="PF02800">
    <property type="entry name" value="Gp_dh_C"/>
    <property type="match status" value="1"/>
</dbReference>
<dbReference type="Gene3D" id="3.40.50.720">
    <property type="entry name" value="NAD(P)-binding Rossmann-like Domain"/>
    <property type="match status" value="1"/>
</dbReference>
<dbReference type="GO" id="GO:0051287">
    <property type="term" value="F:NAD binding"/>
    <property type="evidence" value="ECO:0007669"/>
    <property type="project" value="UniProtKB-UniRule"/>
</dbReference>
<proteinExistence type="inferred from homology"/>
<dbReference type="Gene3D" id="3.30.360.10">
    <property type="entry name" value="Dihydrodipicolinate Reductase, domain 2"/>
    <property type="match status" value="1"/>
</dbReference>
<evidence type="ECO:0000256" key="9">
    <source>
        <dbReference type="ARBA" id="ARBA00048853"/>
    </source>
</evidence>
<evidence type="ECO:0000256" key="6">
    <source>
        <dbReference type="ARBA" id="ARBA00023027"/>
    </source>
</evidence>
<evidence type="ECO:0000256" key="4">
    <source>
        <dbReference type="ARBA" id="ARBA00022857"/>
    </source>
</evidence>
<reference evidence="14" key="1">
    <citation type="submission" date="2017-04" db="EMBL/GenBank/DDBJ databases">
        <authorList>
            <person name="Afonso C.L."/>
            <person name="Miller P.J."/>
            <person name="Scott M.A."/>
            <person name="Spackman E."/>
            <person name="Goraichik I."/>
            <person name="Dimitrov K.M."/>
            <person name="Suarez D.L."/>
            <person name="Swayne D.E."/>
        </authorList>
    </citation>
    <scope>NUCLEOTIDE SEQUENCE</scope>
    <source>
        <strain evidence="14">NZ3</strain>
    </source>
</reference>
<keyword evidence="4 10" id="KW-0521">NADP</keyword>
<dbReference type="NCBIfam" id="TIGR01546">
    <property type="entry name" value="GAPDH-II_archae"/>
    <property type="match status" value="1"/>
</dbReference>
<evidence type="ECO:0000256" key="5">
    <source>
        <dbReference type="ARBA" id="ARBA00023002"/>
    </source>
</evidence>
<dbReference type="PROSITE" id="PS00071">
    <property type="entry name" value="GAPDH"/>
    <property type="match status" value="1"/>
</dbReference>
<evidence type="ECO:0000256" key="2">
    <source>
        <dbReference type="ARBA" id="ARBA00007406"/>
    </source>
</evidence>
<dbReference type="CDD" id="cd18127">
    <property type="entry name" value="GAPDH_II_C"/>
    <property type="match status" value="1"/>
</dbReference>
<dbReference type="GO" id="GO:0009089">
    <property type="term" value="P:lysine biosynthetic process via diaminopimelate"/>
    <property type="evidence" value="ECO:0007669"/>
    <property type="project" value="InterPro"/>
</dbReference>
<name>A0A2R7Y7R6_9CREN</name>
<dbReference type="UniPathway" id="UPA00109">
    <property type="reaction ID" value="UER00184"/>
</dbReference>
<evidence type="ECO:0000256" key="11">
    <source>
        <dbReference type="PIRSR" id="PIRSR000149-1"/>
    </source>
</evidence>
<comment type="pathway">
    <text evidence="1 10 12">Carbohydrate degradation; glycolysis; pyruvate from D-glyceraldehyde 3-phosphate: step 1/5.</text>
</comment>
<sequence>MKVKVGINGYGTIGKRVAWAVMKQPDMELVGVVKTRPDWEVLSAVKMGLKLFTLKDRVRDFHEFGVEVHGTVEDLIRSVDVVIDATPEDVGKTYKPLYEALGRKAIFQGGEEEDVAEVSFNALVNYSEALGKKFVRVVSCNTTGLLRVIHALSRVSKVRSVRGVIVRRGADLKEVKKGPIEGLVLNPPKPPSHHALDVKTVIKDLDIITYAVVAPTTLAHIHTLYVRLSQPATKEAVIDALNATPRILLVNGKILKSTAELRELARDLGRPNGDIYENVVWEDSVWVNNDEVMLTYAVHQEAIVVPENVDAVRAVTSLVKDPLESIKITDETLGIKRWL</sequence>
<feature type="binding site" evidence="10">
    <location>
        <position position="300"/>
    </location>
    <ligand>
        <name>NAD(+)</name>
        <dbReference type="ChEBI" id="CHEBI:57540"/>
    </ligand>
</feature>
<feature type="binding site" evidence="10">
    <location>
        <begin position="12"/>
        <end position="13"/>
    </location>
    <ligand>
        <name>NAD(+)</name>
        <dbReference type="ChEBI" id="CHEBI:57540"/>
    </ligand>
</feature>
<evidence type="ECO:0000259" key="13">
    <source>
        <dbReference type="SMART" id="SM00846"/>
    </source>
</evidence>
<dbReference type="InterPro" id="IPR020831">
    <property type="entry name" value="GlycerAld/Erythrose_P_DH"/>
</dbReference>
<gene>
    <name evidence="10" type="primary">gap</name>
    <name evidence="14" type="ORF">B7O98_03610</name>
</gene>
<keyword evidence="6 10" id="KW-0520">NAD</keyword>
<dbReference type="SUPFAM" id="SSF55347">
    <property type="entry name" value="Glyceraldehyde-3-phosphate dehydrogenase-like, C-terminal domain"/>
    <property type="match status" value="1"/>
</dbReference>
<dbReference type="GO" id="GO:0005737">
    <property type="term" value="C:cytoplasm"/>
    <property type="evidence" value="ECO:0007669"/>
    <property type="project" value="UniProtKB-SubCell"/>
</dbReference>
<evidence type="ECO:0000256" key="10">
    <source>
        <dbReference type="HAMAP-Rule" id="MF_00559"/>
    </source>
</evidence>
<dbReference type="Pfam" id="PF01113">
    <property type="entry name" value="DapB_N"/>
    <property type="match status" value="1"/>
</dbReference>
<dbReference type="GO" id="GO:0050661">
    <property type="term" value="F:NADP binding"/>
    <property type="evidence" value="ECO:0007669"/>
    <property type="project" value="UniProtKB-UniRule"/>
</dbReference>
<comment type="catalytic activity">
    <reaction evidence="8 10 12">
        <text>D-glyceraldehyde 3-phosphate + phosphate + NADP(+) = (2R)-3-phospho-glyceroyl phosphate + NADPH + H(+)</text>
        <dbReference type="Rhea" id="RHEA:10296"/>
        <dbReference type="ChEBI" id="CHEBI:15378"/>
        <dbReference type="ChEBI" id="CHEBI:43474"/>
        <dbReference type="ChEBI" id="CHEBI:57604"/>
        <dbReference type="ChEBI" id="CHEBI:57783"/>
        <dbReference type="ChEBI" id="CHEBI:58349"/>
        <dbReference type="ChEBI" id="CHEBI:59776"/>
        <dbReference type="EC" id="1.2.1.59"/>
    </reaction>
</comment>
<dbReference type="Proteomes" id="UP000244093">
    <property type="component" value="Unassembled WGS sequence"/>
</dbReference>
<keyword evidence="7 10" id="KW-0324">Glycolysis</keyword>
<dbReference type="NCBIfam" id="NF003251">
    <property type="entry name" value="PRK04207.1"/>
    <property type="match status" value="1"/>
</dbReference>
<dbReference type="GO" id="GO:0006096">
    <property type="term" value="P:glycolytic process"/>
    <property type="evidence" value="ECO:0007669"/>
    <property type="project" value="UniProtKB-UniRule"/>
</dbReference>
<feature type="binding site" evidence="10">
    <location>
        <begin position="139"/>
        <end position="141"/>
    </location>
    <ligand>
        <name>D-glyceraldehyde 3-phosphate</name>
        <dbReference type="ChEBI" id="CHEBI:59776"/>
    </ligand>
</feature>
<dbReference type="GO" id="GO:0047100">
    <property type="term" value="F:glyceraldehyde-3-phosphate dehydrogenase (NADP+) (phosphorylating) activity"/>
    <property type="evidence" value="ECO:0007669"/>
    <property type="project" value="RHEA"/>
</dbReference>
<dbReference type="CDD" id="cd02278">
    <property type="entry name" value="GAPDH_II_N"/>
    <property type="match status" value="1"/>
</dbReference>
<evidence type="ECO:0000313" key="14">
    <source>
        <dbReference type="EMBL" id="PUA33516.1"/>
    </source>
</evidence>
<dbReference type="GO" id="GO:0004365">
    <property type="term" value="F:glyceraldehyde-3-phosphate dehydrogenase (NAD+) (phosphorylating) activity"/>
    <property type="evidence" value="ECO:0007669"/>
    <property type="project" value="UniProtKB-UniRule"/>
</dbReference>
<reference evidence="14" key="2">
    <citation type="journal article" date="2018" name="Syst. Appl. Microbiol.">
        <title>A new symbiotic nanoarchaeote (Candidatus Nanoclepta minutus) and its host (Zestosphaera tikiterensis gen. nov., sp. nov.) from a New Zealand hot spring.</title>
        <authorList>
            <person name="St John E."/>
            <person name="Liu Y."/>
            <person name="Podar M."/>
            <person name="Stott M.B."/>
            <person name="Meneghin J."/>
            <person name="Chen Z."/>
            <person name="Lagutin K."/>
            <person name="Mitchell K."/>
            <person name="Reysenbach A.L."/>
        </authorList>
    </citation>
    <scope>NUCLEOTIDE SEQUENCE [LARGE SCALE GENOMIC DNA]</scope>
    <source>
        <strain evidence="14">NZ3</strain>
    </source>
</reference>
<feature type="binding site" evidence="10">
    <location>
        <begin position="194"/>
        <end position="195"/>
    </location>
    <ligand>
        <name>D-glyceraldehyde 3-phosphate</name>
        <dbReference type="ChEBI" id="CHEBI:59776"/>
    </ligand>
</feature>
<evidence type="ECO:0000256" key="7">
    <source>
        <dbReference type="ARBA" id="ARBA00023152"/>
    </source>
</evidence>
<feature type="active site" description="Nucleophile" evidence="10 11">
    <location>
        <position position="140"/>
    </location>
</feature>
<evidence type="ECO:0000256" key="1">
    <source>
        <dbReference type="ARBA" id="ARBA00004869"/>
    </source>
</evidence>
<dbReference type="InterPro" id="IPR000846">
    <property type="entry name" value="DapB_N"/>
</dbReference>
<accession>A0A2R7Y7R6</accession>
<dbReference type="HAMAP" id="MF_00559">
    <property type="entry name" value="G3P_dehdrog_arch"/>
    <property type="match status" value="1"/>
</dbReference>
<dbReference type="InterPro" id="IPR036291">
    <property type="entry name" value="NAD(P)-bd_dom_sf"/>
</dbReference>
<feature type="binding site" evidence="10">
    <location>
        <position position="110"/>
    </location>
    <ligand>
        <name>NAD(+)</name>
        <dbReference type="ChEBI" id="CHEBI:57540"/>
    </ligand>
</feature>
<comment type="caution">
    <text evidence="14">The sequence shown here is derived from an EMBL/GenBank/DDBJ whole genome shotgun (WGS) entry which is preliminary data.</text>
</comment>